<comment type="caution">
    <text evidence="14">The sequence shown here is derived from an EMBL/GenBank/DDBJ whole genome shotgun (WGS) entry which is preliminary data.</text>
</comment>
<evidence type="ECO:0000313" key="15">
    <source>
        <dbReference type="Proteomes" id="UP000462376"/>
    </source>
</evidence>
<dbReference type="InterPro" id="IPR009014">
    <property type="entry name" value="Transketo_C/PFOR_II"/>
</dbReference>
<dbReference type="SUPFAM" id="SSF52518">
    <property type="entry name" value="Thiamin diphosphate-binding fold (THDP-binding)"/>
    <property type="match status" value="2"/>
</dbReference>
<dbReference type="SMART" id="SM00861">
    <property type="entry name" value="Transket_pyr"/>
    <property type="match status" value="1"/>
</dbReference>
<keyword evidence="9" id="KW-0460">Magnesium</keyword>
<dbReference type="InterPro" id="IPR029061">
    <property type="entry name" value="THDP-binding"/>
</dbReference>
<evidence type="ECO:0000256" key="11">
    <source>
        <dbReference type="ARBA" id="ARBA00023052"/>
    </source>
</evidence>
<gene>
    <name evidence="14" type="ORF">GAP47_20060</name>
</gene>
<dbReference type="PANTHER" id="PTHR43322">
    <property type="entry name" value="1-D-DEOXYXYLULOSE 5-PHOSPHATE SYNTHASE-RELATED"/>
    <property type="match status" value="1"/>
</dbReference>
<evidence type="ECO:0000256" key="3">
    <source>
        <dbReference type="ARBA" id="ARBA00004980"/>
    </source>
</evidence>
<keyword evidence="11" id="KW-0786">Thiamine pyrophosphate</keyword>
<evidence type="ECO:0000256" key="1">
    <source>
        <dbReference type="ARBA" id="ARBA00001946"/>
    </source>
</evidence>
<keyword evidence="10" id="KW-0784">Thiamine biosynthesis</keyword>
<keyword evidence="12" id="KW-0414">Isoprene biosynthesis</keyword>
<evidence type="ECO:0000256" key="8">
    <source>
        <dbReference type="ARBA" id="ARBA00022723"/>
    </source>
</evidence>
<dbReference type="EC" id="2.2.1.7" evidence="6"/>
<dbReference type="EMBL" id="WCTL01000029">
    <property type="protein sequence ID" value="KAB4229770.1"/>
    <property type="molecule type" value="Genomic_DNA"/>
</dbReference>
<organism evidence="14 15">
    <name type="scientific">Bacteroides uniformis</name>
    <dbReference type="NCBI Taxonomy" id="820"/>
    <lineage>
        <taxon>Bacteria</taxon>
        <taxon>Pseudomonadati</taxon>
        <taxon>Bacteroidota</taxon>
        <taxon>Bacteroidia</taxon>
        <taxon>Bacteroidales</taxon>
        <taxon>Bacteroidaceae</taxon>
        <taxon>Bacteroides</taxon>
    </lineage>
</organism>
<dbReference type="Gene3D" id="3.40.50.920">
    <property type="match status" value="1"/>
</dbReference>
<comment type="pathway">
    <text evidence="3">Metabolic intermediate biosynthesis; 1-deoxy-D-xylulose 5-phosphate biosynthesis; 1-deoxy-D-xylulose 5-phosphate from D-glyceraldehyde 3-phosphate and pyruvate: step 1/1.</text>
</comment>
<dbReference type="NCBIfam" id="NF003933">
    <property type="entry name" value="PRK05444.2-2"/>
    <property type="match status" value="1"/>
</dbReference>
<evidence type="ECO:0000259" key="13">
    <source>
        <dbReference type="SMART" id="SM00861"/>
    </source>
</evidence>
<dbReference type="GO" id="GO:0009228">
    <property type="term" value="P:thiamine biosynthetic process"/>
    <property type="evidence" value="ECO:0007669"/>
    <property type="project" value="UniProtKB-KW"/>
</dbReference>
<reference evidence="14 15" key="1">
    <citation type="journal article" date="2019" name="Nat. Med.">
        <title>A library of human gut bacterial isolates paired with longitudinal multiomics data enables mechanistic microbiome research.</title>
        <authorList>
            <person name="Poyet M."/>
            <person name="Groussin M."/>
            <person name="Gibbons S.M."/>
            <person name="Avila-Pacheco J."/>
            <person name="Jiang X."/>
            <person name="Kearney S.M."/>
            <person name="Perrotta A.R."/>
            <person name="Berdy B."/>
            <person name="Zhao S."/>
            <person name="Lieberman T.D."/>
            <person name="Swanson P.K."/>
            <person name="Smith M."/>
            <person name="Roesemann S."/>
            <person name="Alexander J.E."/>
            <person name="Rich S.A."/>
            <person name="Livny J."/>
            <person name="Vlamakis H."/>
            <person name="Clish C."/>
            <person name="Bullock K."/>
            <person name="Deik A."/>
            <person name="Scott J."/>
            <person name="Pierce K.A."/>
            <person name="Xavier R.J."/>
            <person name="Alm E.J."/>
        </authorList>
    </citation>
    <scope>NUCLEOTIDE SEQUENCE [LARGE SCALE GENOMIC DNA]</scope>
    <source>
        <strain evidence="14 15">BIOML-A5</strain>
    </source>
</reference>
<dbReference type="Pfam" id="PF02780">
    <property type="entry name" value="Transketolase_C"/>
    <property type="match status" value="1"/>
</dbReference>
<name>A0A139KI02_BACUN</name>
<dbReference type="CDD" id="cd02007">
    <property type="entry name" value="TPP_DXS"/>
    <property type="match status" value="1"/>
</dbReference>
<comment type="similarity">
    <text evidence="4">Belongs to the transketolase family. DXPS subfamily.</text>
</comment>
<protein>
    <recommendedName>
        <fullName evidence="6">1-deoxy-D-xylulose-5-phosphate synthase</fullName>
        <ecNumber evidence="6">2.2.1.7</ecNumber>
    </recommendedName>
</protein>
<dbReference type="InterPro" id="IPR005475">
    <property type="entry name" value="Transketolase-like_Pyr-bd"/>
</dbReference>
<comment type="cofactor">
    <cofactor evidence="1">
        <name>Mg(2+)</name>
        <dbReference type="ChEBI" id="CHEBI:18420"/>
    </cofactor>
</comment>
<dbReference type="CDD" id="cd07033">
    <property type="entry name" value="TPP_PYR_DXS_TK_like"/>
    <property type="match status" value="1"/>
</dbReference>
<dbReference type="RefSeq" id="WP_061411210.1">
    <property type="nucleotide sequence ID" value="NZ_KQ968313.1"/>
</dbReference>
<sequence>MYIEKVNSPADVKKLSVSEMNGLGGEIRQVLLNKLSSHGGHVGPNLGMVEATIALHYVFDSPTDKIVYDVSHQSYTHKILTGRRAAFMNADEYDEVSGYSEPSESEHDFFVIGHTSTSVSLASGLAKARDLKGEAGNVIAVIGDGSLSGGEAFEGLNVGAELGTNFIVIVNDNQMSIAENHGGLYRNLQQLRETEGQAPCNYFKAMGYDYLYVKDGNDVEQLIEAFREVKDKKHPVVVHINTLKGKGYKLAEEQKERFHYSVPFDLETGNLTGEPGKGEDYADLTAGYLLQEMKKDPTVVGITAGTPTVFGFTPERRKEAGRQFIDMGIAEEQAVAMASAIAAGGGKPVFGVYSTFIQRAYDQLSQDLCINNNPALILVFWGSLSSMNDVTHLCLFDIPVIGNIPNMVYLAPTCREEYMAMLEWGIRQTEHPVAIRVPANGVVRRNVEPEKDYGKTLNRYEVSHRGEKVAILGLGSFYQLGEAVAARLKEEKGVDATLVNPRYITGVDEALLDDLKLDHTLVITLEDGVLDGGFGEKIARYYGPSDMKVLNYGVKKEFIDRYDVEEQLKKNRLTVPQIVEDICRIC</sequence>
<dbReference type="GO" id="GO:0008661">
    <property type="term" value="F:1-deoxy-D-xylulose-5-phosphate synthase activity"/>
    <property type="evidence" value="ECO:0007669"/>
    <property type="project" value="UniProtKB-EC"/>
</dbReference>
<dbReference type="STRING" id="820.ERS852554_02391"/>
<dbReference type="GO" id="GO:0019288">
    <property type="term" value="P:isopentenyl diphosphate biosynthetic process, methylerythritol 4-phosphate pathway"/>
    <property type="evidence" value="ECO:0007669"/>
    <property type="project" value="TreeGrafter"/>
</dbReference>
<dbReference type="Pfam" id="PF02779">
    <property type="entry name" value="Transket_pyr"/>
    <property type="match status" value="1"/>
</dbReference>
<dbReference type="InterPro" id="IPR005477">
    <property type="entry name" value="Dxylulose-5-P_synthase"/>
</dbReference>
<dbReference type="FunFam" id="3.40.50.970:FF:000010">
    <property type="entry name" value="1-deoxy-D-xylulose-5-phosphate synthase"/>
    <property type="match status" value="1"/>
</dbReference>
<dbReference type="PANTHER" id="PTHR43322:SF1">
    <property type="entry name" value="1-DEOXY-D-XYLULOSE-5-PHOSPHATE SYNTHASE"/>
    <property type="match status" value="1"/>
</dbReference>
<dbReference type="UniPathway" id="UPA00064">
    <property type="reaction ID" value="UER00091"/>
</dbReference>
<dbReference type="NCBIfam" id="NF008968">
    <property type="entry name" value="PRK12315.1"/>
    <property type="match status" value="1"/>
</dbReference>
<dbReference type="Proteomes" id="UP000462376">
    <property type="component" value="Unassembled WGS sequence"/>
</dbReference>
<evidence type="ECO:0000313" key="14">
    <source>
        <dbReference type="EMBL" id="KAB4229770.1"/>
    </source>
</evidence>
<dbReference type="InterPro" id="IPR033248">
    <property type="entry name" value="Transketolase_C"/>
</dbReference>
<dbReference type="GO" id="GO:0046872">
    <property type="term" value="F:metal ion binding"/>
    <property type="evidence" value="ECO:0007669"/>
    <property type="project" value="UniProtKB-KW"/>
</dbReference>
<dbReference type="Gene3D" id="3.40.50.970">
    <property type="match status" value="2"/>
</dbReference>
<proteinExistence type="inferred from homology"/>
<evidence type="ECO:0000256" key="10">
    <source>
        <dbReference type="ARBA" id="ARBA00022977"/>
    </source>
</evidence>
<evidence type="ECO:0000256" key="9">
    <source>
        <dbReference type="ARBA" id="ARBA00022842"/>
    </source>
</evidence>
<dbReference type="Pfam" id="PF13292">
    <property type="entry name" value="DXP_synthase_N"/>
    <property type="match status" value="2"/>
</dbReference>
<dbReference type="AlphaFoldDB" id="A0A139KI02"/>
<dbReference type="PROSITE" id="PS00801">
    <property type="entry name" value="TRANSKETOLASE_1"/>
    <property type="match status" value="1"/>
</dbReference>
<accession>A0A139KI02</accession>
<evidence type="ECO:0000256" key="12">
    <source>
        <dbReference type="ARBA" id="ARBA00023229"/>
    </source>
</evidence>
<keyword evidence="8" id="KW-0479">Metal-binding</keyword>
<evidence type="ECO:0000256" key="2">
    <source>
        <dbReference type="ARBA" id="ARBA00001964"/>
    </source>
</evidence>
<evidence type="ECO:0000256" key="5">
    <source>
        <dbReference type="ARBA" id="ARBA00011738"/>
    </source>
</evidence>
<feature type="domain" description="Transketolase-like pyrimidine-binding" evidence="13">
    <location>
        <begin position="279"/>
        <end position="445"/>
    </location>
</feature>
<evidence type="ECO:0000256" key="7">
    <source>
        <dbReference type="ARBA" id="ARBA00022679"/>
    </source>
</evidence>
<dbReference type="InterPro" id="IPR049557">
    <property type="entry name" value="Transketolase_CS"/>
</dbReference>
<dbReference type="GO" id="GO:0016114">
    <property type="term" value="P:terpenoid biosynthetic process"/>
    <property type="evidence" value="ECO:0007669"/>
    <property type="project" value="InterPro"/>
</dbReference>
<dbReference type="SUPFAM" id="SSF52922">
    <property type="entry name" value="TK C-terminal domain-like"/>
    <property type="match status" value="1"/>
</dbReference>
<evidence type="ECO:0000256" key="4">
    <source>
        <dbReference type="ARBA" id="ARBA00011081"/>
    </source>
</evidence>
<comment type="cofactor">
    <cofactor evidence="2">
        <name>thiamine diphosphate</name>
        <dbReference type="ChEBI" id="CHEBI:58937"/>
    </cofactor>
</comment>
<comment type="subunit">
    <text evidence="5">Homodimer.</text>
</comment>
<evidence type="ECO:0000256" key="6">
    <source>
        <dbReference type="ARBA" id="ARBA00013150"/>
    </source>
</evidence>
<dbReference type="GO" id="GO:0005829">
    <property type="term" value="C:cytosol"/>
    <property type="evidence" value="ECO:0007669"/>
    <property type="project" value="TreeGrafter"/>
</dbReference>
<keyword evidence="7 14" id="KW-0808">Transferase</keyword>